<feature type="non-terminal residue" evidence="2">
    <location>
        <position position="1"/>
    </location>
</feature>
<feature type="transmembrane region" description="Helical" evidence="1">
    <location>
        <begin position="47"/>
        <end position="64"/>
    </location>
</feature>
<keyword evidence="2" id="KW-0675">Receptor</keyword>
<name>T2HQX4_SOLIN</name>
<organism evidence="2">
    <name type="scientific">Solenopsis invicta</name>
    <name type="common">Red imported fire ant</name>
    <name type="synonym">Solenopsis wagneri</name>
    <dbReference type="NCBI Taxonomy" id="13686"/>
    <lineage>
        <taxon>Eukaryota</taxon>
        <taxon>Metazoa</taxon>
        <taxon>Ecdysozoa</taxon>
        <taxon>Arthropoda</taxon>
        <taxon>Hexapoda</taxon>
        <taxon>Insecta</taxon>
        <taxon>Pterygota</taxon>
        <taxon>Neoptera</taxon>
        <taxon>Endopterygota</taxon>
        <taxon>Hymenoptera</taxon>
        <taxon>Apocrita</taxon>
        <taxon>Aculeata</taxon>
        <taxon>Formicoidea</taxon>
        <taxon>Formicidae</taxon>
        <taxon>Myrmicinae</taxon>
        <taxon>Solenopsis</taxon>
    </lineage>
</organism>
<keyword evidence="1" id="KW-1133">Transmembrane helix</keyword>
<keyword evidence="1" id="KW-0812">Transmembrane</keyword>
<reference evidence="2" key="1">
    <citation type="submission" date="2013-09" db="EMBL/GenBank/DDBJ databases">
        <title>Evolutionary dynamics of metazoan TRP channels.</title>
        <authorList>
            <person name="Peng G."/>
            <person name="Shi X."/>
            <person name="Kadowaki T."/>
        </authorList>
    </citation>
    <scope>NUCLEOTIDE SEQUENCE</scope>
</reference>
<dbReference type="EMBL" id="AB851801">
    <property type="protein sequence ID" value="BAN82616.1"/>
    <property type="molecule type" value="mRNA"/>
</dbReference>
<keyword evidence="1" id="KW-0472">Membrane</keyword>
<evidence type="ECO:0000256" key="1">
    <source>
        <dbReference type="SAM" id="Phobius"/>
    </source>
</evidence>
<feature type="non-terminal residue" evidence="2">
    <location>
        <position position="161"/>
    </location>
</feature>
<sequence length="161" mass="18647">QVIPESKYYLRQLDTWLLFKFVILSLIISIAVRFIMCSKEETESGHLIDSVLYFISIAILLSWMQKMLLVTQVLMWDNYPLMFYTVLMNILKVLSTFRCWIIGFVLSIAVLYHGNDQFHNFCRSIIKPVVIMMGEKLFKIENGGSTSLSVINGIVFMVSVM</sequence>
<accession>T2HQX4</accession>
<gene>
    <name evidence="2" type="primary">SiTRPA5-9</name>
</gene>
<feature type="transmembrane region" description="Helical" evidence="1">
    <location>
        <begin position="16"/>
        <end position="35"/>
    </location>
</feature>
<feature type="transmembrane region" description="Helical" evidence="1">
    <location>
        <begin position="84"/>
        <end position="112"/>
    </location>
</feature>
<evidence type="ECO:0000313" key="2">
    <source>
        <dbReference type="EMBL" id="BAN82616.1"/>
    </source>
</evidence>
<proteinExistence type="evidence at transcript level"/>
<protein>
    <submittedName>
        <fullName evidence="2">Transient receptor potential channel A5</fullName>
    </submittedName>
</protein>
<dbReference type="AlphaFoldDB" id="T2HQX4"/>